<feature type="compositionally biased region" description="Basic and acidic residues" evidence="1">
    <location>
        <begin position="169"/>
        <end position="213"/>
    </location>
</feature>
<feature type="compositionally biased region" description="Basic residues" evidence="1">
    <location>
        <begin position="1"/>
        <end position="11"/>
    </location>
</feature>
<dbReference type="EMBL" id="LSSK01000164">
    <property type="protein sequence ID" value="OMH84683.1"/>
    <property type="molecule type" value="Genomic_DNA"/>
</dbReference>
<feature type="compositionally biased region" description="Low complexity" evidence="1">
    <location>
        <begin position="291"/>
        <end position="301"/>
    </location>
</feature>
<evidence type="ECO:0000256" key="1">
    <source>
        <dbReference type="SAM" id="MobiDB-lite"/>
    </source>
</evidence>
<feature type="compositionally biased region" description="Low complexity" evidence="1">
    <location>
        <begin position="227"/>
        <end position="238"/>
    </location>
</feature>
<feature type="compositionally biased region" description="Basic and acidic residues" evidence="1">
    <location>
        <begin position="33"/>
        <end position="49"/>
    </location>
</feature>
<keyword evidence="3" id="KW-1185">Reference proteome</keyword>
<feature type="region of interest" description="Disordered" evidence="1">
    <location>
        <begin position="272"/>
        <end position="301"/>
    </location>
</feature>
<feature type="compositionally biased region" description="Basic and acidic residues" evidence="1">
    <location>
        <begin position="239"/>
        <end position="249"/>
    </location>
</feature>
<reference evidence="3" key="1">
    <citation type="submission" date="2017-01" db="EMBL/GenBank/DDBJ databases">
        <authorList>
            <person name="Wang Y."/>
            <person name="White M."/>
            <person name="Kvist S."/>
            <person name="Moncalvo J.-M."/>
        </authorList>
    </citation>
    <scope>NUCLEOTIDE SEQUENCE [LARGE SCALE GENOMIC DNA]</scope>
    <source>
        <strain evidence="3">COL-18-3</strain>
    </source>
</reference>
<proteinExistence type="predicted"/>
<protein>
    <submittedName>
        <fullName evidence="2">Uncharacterized protein</fullName>
    </submittedName>
</protein>
<feature type="region of interest" description="Disordered" evidence="1">
    <location>
        <begin position="383"/>
        <end position="426"/>
    </location>
</feature>
<sequence>MAKVAKSKTKTPKPSELEPVGKSPQKIAQDQQDNPKAHAKTRLDKVVSKEKRKSKIRRKKQLQELLKQKQTEILKARAKSIIEGTTRLFSWVLTSYGRVKVIGDREERDAYISYPWNKIINRNSVDLTDNMGGTKYGEDLDASDAVLDESEQEALEETMQEFKLGVTTENKETPGIEKENSKETNVEPENINEKEEQHEDLAKEAMGDKKEDECLGVDTNDNVGVDSSMETESQSEQENTQKKEKDHSKGSYLSELFMRIYRGRKEEACNVEDKEVEEIEQKETEQDGNSEQELAQEAQEAQEVLEERHEMVIQPTEEETLEPIEQSIDETEEISKELVDDLVGGLVQEIIEETMEDLEETESSENIILAAEDAERYIVAGEQEYSEEEQGEDEQLEQEKMEEDEQQEWGKEEEEGNEYIEEIEEDKFERKEGLEFSVERRESGFKIKLKSEPILQLQGVKSEILEPELNLWPTVDLYTLDEGVHKRQSPESEKKETPIKRTKRSGEGSAKKEKLMQLRPYYGLGSTGNPLEAGSLYGKIKTPKNNRRASKPSKTYLEGESEEGELDFDEVHRKKVVANRRKKIGQETAQAIMNIVDQVPTEKETTKNVFHSTNLPSFLKDDIADQEAKPDEPLGLSVQSERKHKRGYGLDYSDDQQLLSPTSAELLLINAPDSIKSRFKKSLSSGESGFQLSPIVFPKSPFVSLPTHSKLSSSSYFKSLKTKLIPKKNTTTLLPKKANKEIETLPPQESVGVTGSGVNQEENVDSLIDSILKKTKPNLLPTFNFSLNNQQSDRMASRSTRPSGLIQPTSRQNFVFNQDVVQKQTNVLKLNMKSLVDENTFRDICDSVLDKDEKNGVTVPNYSFTC</sequence>
<gene>
    <name evidence="2" type="ORF">AX774_g1781</name>
</gene>
<feature type="region of interest" description="Disordered" evidence="1">
    <location>
        <begin position="168"/>
        <end position="250"/>
    </location>
</feature>
<feature type="region of interest" description="Disordered" evidence="1">
    <location>
        <begin position="1"/>
        <end position="60"/>
    </location>
</feature>
<name>A0A1R1PUT6_ZANCU</name>
<evidence type="ECO:0000313" key="2">
    <source>
        <dbReference type="EMBL" id="OMH84683.1"/>
    </source>
</evidence>
<feature type="region of interest" description="Disordered" evidence="1">
    <location>
        <begin position="535"/>
        <end position="565"/>
    </location>
</feature>
<dbReference type="Proteomes" id="UP000188320">
    <property type="component" value="Unassembled WGS sequence"/>
</dbReference>
<feature type="compositionally biased region" description="Basic residues" evidence="1">
    <location>
        <begin position="541"/>
        <end position="551"/>
    </location>
</feature>
<dbReference type="AlphaFoldDB" id="A0A1R1PUT6"/>
<evidence type="ECO:0000313" key="3">
    <source>
        <dbReference type="Proteomes" id="UP000188320"/>
    </source>
</evidence>
<feature type="compositionally biased region" description="Basic residues" evidence="1">
    <location>
        <begin position="50"/>
        <end position="60"/>
    </location>
</feature>
<feature type="compositionally biased region" description="Acidic residues" evidence="1">
    <location>
        <begin position="384"/>
        <end position="426"/>
    </location>
</feature>
<organism evidence="2 3">
    <name type="scientific">Zancudomyces culisetae</name>
    <name type="common">Gut fungus</name>
    <name type="synonym">Smittium culisetae</name>
    <dbReference type="NCBI Taxonomy" id="1213189"/>
    <lineage>
        <taxon>Eukaryota</taxon>
        <taxon>Fungi</taxon>
        <taxon>Fungi incertae sedis</taxon>
        <taxon>Zoopagomycota</taxon>
        <taxon>Kickxellomycotina</taxon>
        <taxon>Harpellomycetes</taxon>
        <taxon>Harpellales</taxon>
        <taxon>Legeriomycetaceae</taxon>
        <taxon>Zancudomyces</taxon>
    </lineage>
</organism>
<accession>A0A1R1PUT6</accession>
<comment type="caution">
    <text evidence="2">The sequence shown here is derived from an EMBL/GenBank/DDBJ whole genome shotgun (WGS) entry which is preliminary data.</text>
</comment>
<feature type="compositionally biased region" description="Basic and acidic residues" evidence="1">
    <location>
        <begin position="272"/>
        <end position="285"/>
    </location>
</feature>
<feature type="region of interest" description="Disordered" evidence="1">
    <location>
        <begin position="483"/>
        <end position="514"/>
    </location>
</feature>